<dbReference type="AlphaFoldDB" id="A0A1H0XGU0"/>
<evidence type="ECO:0000313" key="1">
    <source>
        <dbReference type="EMBL" id="SDQ02178.1"/>
    </source>
</evidence>
<keyword evidence="2" id="KW-1185">Reference proteome</keyword>
<dbReference type="Proteomes" id="UP000199460">
    <property type="component" value="Unassembled WGS sequence"/>
</dbReference>
<sequence>MSSLPLYFPPTYQLARALRCAELVMLAYDQYAQWLAQQRPRDPRHFHWQPPQQTGLQLSAPIWSILSE</sequence>
<protein>
    <submittedName>
        <fullName evidence="1">Uncharacterized protein</fullName>
    </submittedName>
</protein>
<name>A0A1H0XGU0_9GAMM</name>
<evidence type="ECO:0000313" key="2">
    <source>
        <dbReference type="Proteomes" id="UP000199460"/>
    </source>
</evidence>
<reference evidence="2" key="1">
    <citation type="submission" date="2016-10" db="EMBL/GenBank/DDBJ databases">
        <authorList>
            <person name="Varghese N."/>
            <person name="Submissions S."/>
        </authorList>
    </citation>
    <scope>NUCLEOTIDE SEQUENCE [LARGE SCALE GENOMIC DNA]</scope>
    <source>
        <strain evidence="2">JCM 18416</strain>
    </source>
</reference>
<organism evidence="1 2">
    <name type="scientific">Ectopseudomonas guguanensis</name>
    <dbReference type="NCBI Taxonomy" id="1198456"/>
    <lineage>
        <taxon>Bacteria</taxon>
        <taxon>Pseudomonadati</taxon>
        <taxon>Pseudomonadota</taxon>
        <taxon>Gammaproteobacteria</taxon>
        <taxon>Pseudomonadales</taxon>
        <taxon>Pseudomonadaceae</taxon>
        <taxon>Ectopseudomonas</taxon>
    </lineage>
</organism>
<proteinExistence type="predicted"/>
<accession>A0A1H0XGU0</accession>
<dbReference type="RefSeq" id="WP_244157991.1">
    <property type="nucleotide sequence ID" value="NZ_FNJJ01000017.1"/>
</dbReference>
<dbReference type="EMBL" id="FNJJ01000017">
    <property type="protein sequence ID" value="SDQ02178.1"/>
    <property type="molecule type" value="Genomic_DNA"/>
</dbReference>
<dbReference type="GeneID" id="300934409"/>
<gene>
    <name evidence="1" type="ORF">SAMN05216213_11776</name>
</gene>